<accession>A0AAV1FM64</accession>
<feature type="signal peptide" evidence="5">
    <location>
        <begin position="1"/>
        <end position="21"/>
    </location>
</feature>
<feature type="chain" id="PRO_5043976356" evidence="5">
    <location>
        <begin position="22"/>
        <end position="493"/>
    </location>
</feature>
<evidence type="ECO:0000256" key="2">
    <source>
        <dbReference type="ARBA" id="ARBA00022525"/>
    </source>
</evidence>
<protein>
    <submittedName>
        <fullName evidence="6">Extracellular matrix protein 1-like</fullName>
    </submittedName>
</protein>
<dbReference type="GO" id="GO:0007165">
    <property type="term" value="P:signal transduction"/>
    <property type="evidence" value="ECO:0007669"/>
    <property type="project" value="InterPro"/>
</dbReference>
<dbReference type="SUPFAM" id="SSF48552">
    <property type="entry name" value="Serum albumin-like"/>
    <property type="match status" value="3"/>
</dbReference>
<dbReference type="EMBL" id="OY660871">
    <property type="protein sequence ID" value="CAJ1062248.1"/>
    <property type="molecule type" value="Genomic_DNA"/>
</dbReference>
<keyword evidence="2" id="KW-0964">Secreted</keyword>
<feature type="region of interest" description="Disordered" evidence="4">
    <location>
        <begin position="67"/>
        <end position="90"/>
    </location>
</feature>
<dbReference type="PANTHER" id="PTHR16776">
    <property type="entry name" value="EXTRACELLULAR MATRIX PROTEIN 1"/>
    <property type="match status" value="1"/>
</dbReference>
<keyword evidence="5" id="KW-0732">Signal</keyword>
<organism evidence="6 7">
    <name type="scientific">Xyrichtys novacula</name>
    <name type="common">Pearly razorfish</name>
    <name type="synonym">Hemipteronotus novacula</name>
    <dbReference type="NCBI Taxonomy" id="13765"/>
    <lineage>
        <taxon>Eukaryota</taxon>
        <taxon>Metazoa</taxon>
        <taxon>Chordata</taxon>
        <taxon>Craniata</taxon>
        <taxon>Vertebrata</taxon>
        <taxon>Euteleostomi</taxon>
        <taxon>Actinopterygii</taxon>
        <taxon>Neopterygii</taxon>
        <taxon>Teleostei</taxon>
        <taxon>Neoteleostei</taxon>
        <taxon>Acanthomorphata</taxon>
        <taxon>Eupercaria</taxon>
        <taxon>Labriformes</taxon>
        <taxon>Labridae</taxon>
        <taxon>Xyrichtys</taxon>
    </lineage>
</organism>
<sequence length="493" mass="55898">MGSSRALFCFTAFVFVLLSSASEDERMFEQREVTFDLDKIMQELEDPNKFMLQSEVDLSDLLDHKESSSPGILTPRGRQPSFGPRSAGGPPILDYEVQFPLGRPTADNLEAICLHGDHRPRYPDSYFPASGFGQLRRRASAINRAESWFSTCCKGNQTWGREVTLCCATQAWELSVQTFCEEDSSVKDRLYNCCRLKGSDRLKCFSNDAPNPNYKPTEELPVTALPSADSFNFDPNTCQRSVMTPYSVKGNRRKKMKKQPTFQKIDIIFPPGRPTVHVIEPLCHNQKLRPLYNIRCLPDSGYEQVARQAKTVNRIEKGFKQCCRQNRNVLNCADRKWRDELDKFCQSENSEQGIHNCCSVGEANERYSCFQSISPDPHFNGTSASEEPSLHNICDTHKIIKKKFPVGFPLKSFVHQCCPLAEEEKISCFDQRLTEISGNLCSSRKPTPPAVRRCCRKPSTQDAPECISNILMDAITKATNVLRQKKKKKCPLS</sequence>
<evidence type="ECO:0000256" key="1">
    <source>
        <dbReference type="ARBA" id="ARBA00004613"/>
    </source>
</evidence>
<keyword evidence="7" id="KW-1185">Reference proteome</keyword>
<name>A0AAV1FM64_XYRNO</name>
<dbReference type="AlphaFoldDB" id="A0AAV1FM64"/>
<proteinExistence type="predicted"/>
<reference evidence="6" key="1">
    <citation type="submission" date="2023-08" db="EMBL/GenBank/DDBJ databases">
        <authorList>
            <person name="Alioto T."/>
            <person name="Alioto T."/>
            <person name="Gomez Garrido J."/>
        </authorList>
    </citation>
    <scope>NUCLEOTIDE SEQUENCE</scope>
</reference>
<dbReference type="Gene3D" id="1.10.246.10">
    <property type="match status" value="3"/>
</dbReference>
<evidence type="ECO:0000256" key="3">
    <source>
        <dbReference type="ARBA" id="ARBA00022737"/>
    </source>
</evidence>
<gene>
    <name evidence="6" type="ORF">XNOV1_A028353</name>
</gene>
<comment type="subcellular location">
    <subcellularLocation>
        <location evidence="1">Secreted</location>
    </subcellularLocation>
</comment>
<dbReference type="InterPro" id="IPR008605">
    <property type="entry name" value="ECM1"/>
</dbReference>
<dbReference type="InterPro" id="IPR020858">
    <property type="entry name" value="Serum_albumin-like"/>
</dbReference>
<evidence type="ECO:0000256" key="5">
    <source>
        <dbReference type="SAM" id="SignalP"/>
    </source>
</evidence>
<evidence type="ECO:0000313" key="7">
    <source>
        <dbReference type="Proteomes" id="UP001178508"/>
    </source>
</evidence>
<keyword evidence="3" id="KW-0677">Repeat</keyword>
<dbReference type="PANTHER" id="PTHR16776:SF3">
    <property type="entry name" value="EXTRACELLULAR MATRIX PROTEIN 1"/>
    <property type="match status" value="1"/>
</dbReference>
<evidence type="ECO:0000313" key="6">
    <source>
        <dbReference type="EMBL" id="CAJ1062248.1"/>
    </source>
</evidence>
<dbReference type="GO" id="GO:0005615">
    <property type="term" value="C:extracellular space"/>
    <property type="evidence" value="ECO:0007669"/>
    <property type="project" value="InterPro"/>
</dbReference>
<evidence type="ECO:0000256" key="4">
    <source>
        <dbReference type="SAM" id="MobiDB-lite"/>
    </source>
</evidence>
<dbReference type="Pfam" id="PF05782">
    <property type="entry name" value="ECM1"/>
    <property type="match status" value="2"/>
</dbReference>
<dbReference type="Proteomes" id="UP001178508">
    <property type="component" value="Chromosome 8"/>
</dbReference>
<dbReference type="GO" id="GO:0030500">
    <property type="term" value="P:regulation of bone mineralization"/>
    <property type="evidence" value="ECO:0007669"/>
    <property type="project" value="TreeGrafter"/>
</dbReference>